<name>A0A1X6WM97_9ENTE</name>
<dbReference type="NCBIfam" id="NF033634">
    <property type="entry name" value="SLATT_1"/>
    <property type="match status" value="1"/>
</dbReference>
<keyword evidence="1" id="KW-0472">Membrane</keyword>
<evidence type="ECO:0000313" key="3">
    <source>
        <dbReference type="Proteomes" id="UP000195918"/>
    </source>
</evidence>
<dbReference type="Proteomes" id="UP000195918">
    <property type="component" value="Unassembled WGS sequence"/>
</dbReference>
<dbReference type="EMBL" id="FWFD01000008">
    <property type="protein sequence ID" value="SLM85454.1"/>
    <property type="molecule type" value="Genomic_DNA"/>
</dbReference>
<protein>
    <recommendedName>
        <fullName evidence="4">SMODS and SLOG-associating 2TM effector domain-containing protein</fullName>
    </recommendedName>
</protein>
<evidence type="ECO:0000256" key="1">
    <source>
        <dbReference type="SAM" id="Phobius"/>
    </source>
</evidence>
<accession>A0A1X6WM97</accession>
<dbReference type="OrthoDB" id="9850760at2"/>
<organism evidence="2 3">
    <name type="scientific">Vagococcus fluvialis bH819</name>
    <dbReference type="NCBI Taxonomy" id="1255619"/>
    <lineage>
        <taxon>Bacteria</taxon>
        <taxon>Bacillati</taxon>
        <taxon>Bacillota</taxon>
        <taxon>Bacilli</taxon>
        <taxon>Lactobacillales</taxon>
        <taxon>Enterococcaceae</taxon>
        <taxon>Vagococcus</taxon>
    </lineage>
</organism>
<keyword evidence="3" id="KW-1185">Reference proteome</keyword>
<evidence type="ECO:0008006" key="4">
    <source>
        <dbReference type="Google" id="ProtNLM"/>
    </source>
</evidence>
<sequence>MFMYENFNYLDDRVDKQLQHYKKKENWLKFFYTIIFFIQVAAAASLPLITLLSDTLFKNIIISLCGVIILISQLLFSTINFKEQIQDCKEIIFLMETEKYLYLNHSGKYAQKTSDEKIDLFVGEIEKSFNGFSKKTLKPKRKREIEFN</sequence>
<evidence type="ECO:0000313" key="2">
    <source>
        <dbReference type="EMBL" id="SLM85454.1"/>
    </source>
</evidence>
<dbReference type="InterPro" id="IPR025325">
    <property type="entry name" value="DUF4231"/>
</dbReference>
<keyword evidence="1" id="KW-0812">Transmembrane</keyword>
<gene>
    <name evidence="2" type="ORF">FM121_05100</name>
</gene>
<feature type="transmembrane region" description="Helical" evidence="1">
    <location>
        <begin position="30"/>
        <end position="50"/>
    </location>
</feature>
<keyword evidence="1" id="KW-1133">Transmembrane helix</keyword>
<reference evidence="3" key="1">
    <citation type="submission" date="2017-02" db="EMBL/GenBank/DDBJ databases">
        <authorList>
            <person name="Dridi B."/>
        </authorList>
    </citation>
    <scope>NUCLEOTIDE SEQUENCE [LARGE SCALE GENOMIC DNA]</scope>
    <source>
        <strain evidence="3">bH819</strain>
    </source>
</reference>
<dbReference type="AlphaFoldDB" id="A0A1X6WM97"/>
<feature type="transmembrane region" description="Helical" evidence="1">
    <location>
        <begin position="56"/>
        <end position="76"/>
    </location>
</feature>
<dbReference type="Pfam" id="PF14015">
    <property type="entry name" value="DUF4231"/>
    <property type="match status" value="1"/>
</dbReference>
<dbReference type="RefSeq" id="WP_086951086.1">
    <property type="nucleotide sequence ID" value="NZ_FWFD01000008.1"/>
</dbReference>
<proteinExistence type="predicted"/>